<dbReference type="GO" id="GO:0019134">
    <property type="term" value="F:glucosamine-1-phosphate N-acetyltransferase activity"/>
    <property type="evidence" value="ECO:0007669"/>
    <property type="project" value="InterPro"/>
</dbReference>
<dbReference type="PANTHER" id="PTHR42883:SF3">
    <property type="entry name" value="BIFUNCTIONAL PROTEIN GLMU"/>
    <property type="match status" value="1"/>
</dbReference>
<dbReference type="Gene3D" id="3.90.550.10">
    <property type="entry name" value="Spore Coat Polysaccharide Biosynthesis Protein SpsA, Chain A"/>
    <property type="match status" value="1"/>
</dbReference>
<dbReference type="InterPro" id="IPR029044">
    <property type="entry name" value="Nucleotide-diphossugar_trans"/>
</dbReference>
<evidence type="ECO:0000259" key="5">
    <source>
        <dbReference type="Pfam" id="PF25087"/>
    </source>
</evidence>
<comment type="similarity">
    <text evidence="2">In the N-terminal section; belongs to the N-acetylglucosamine-1-phosphate uridyltransferase family.</text>
</comment>
<accession>H8I6A6</accession>
<keyword evidence="6" id="KW-0548">Nucleotidyltransferase</keyword>
<evidence type="ECO:0000259" key="4">
    <source>
        <dbReference type="Pfam" id="PF00483"/>
    </source>
</evidence>
<dbReference type="AlphaFoldDB" id="H8I6A6"/>
<feature type="domain" description="Nucleotidyl transferase" evidence="4">
    <location>
        <begin position="2"/>
        <end position="218"/>
    </location>
</feature>
<dbReference type="RefSeq" id="WP_014406584.1">
    <property type="nucleotide sequence ID" value="NC_017034.1"/>
</dbReference>
<keyword evidence="6" id="KW-0808">Transferase</keyword>
<evidence type="ECO:0000313" key="6">
    <source>
        <dbReference type="EMBL" id="AFD00753.1"/>
    </source>
</evidence>
<dbReference type="HOGENOM" id="CLU_029499_0_1_2"/>
<dbReference type="STRING" id="1041930.Mtc_2013"/>
<dbReference type="eggNOG" id="arCOG00668">
    <property type="taxonomic scope" value="Archaea"/>
</dbReference>
<evidence type="ECO:0000256" key="1">
    <source>
        <dbReference type="ARBA" id="ARBA00007707"/>
    </source>
</evidence>
<dbReference type="GO" id="GO:0006048">
    <property type="term" value="P:UDP-N-acetylglucosamine biosynthetic process"/>
    <property type="evidence" value="ECO:0007669"/>
    <property type="project" value="UniProtKB-UniPathway"/>
</dbReference>
<proteinExistence type="inferred from homology"/>
<dbReference type="Pfam" id="PF00483">
    <property type="entry name" value="NTP_transferase"/>
    <property type="match status" value="1"/>
</dbReference>
<dbReference type="GeneID" id="11972167"/>
<dbReference type="InterPro" id="IPR011004">
    <property type="entry name" value="Trimer_LpxA-like_sf"/>
</dbReference>
<organism evidence="6 7">
    <name type="scientific">Methanocella conradii (strain DSM 24694 / JCM 17849 / CGMCC 1.5162 / HZ254)</name>
    <dbReference type="NCBI Taxonomy" id="1041930"/>
    <lineage>
        <taxon>Archaea</taxon>
        <taxon>Methanobacteriati</taxon>
        <taxon>Methanobacteriota</taxon>
        <taxon>Stenosarchaea group</taxon>
        <taxon>Methanomicrobia</taxon>
        <taxon>Methanocellales</taxon>
        <taxon>Methanocellaceae</taxon>
        <taxon>Methanocella</taxon>
    </lineage>
</organism>
<dbReference type="InterPro" id="IPR005835">
    <property type="entry name" value="NTP_transferase_dom"/>
</dbReference>
<evidence type="ECO:0000313" key="7">
    <source>
        <dbReference type="Proteomes" id="UP000005233"/>
    </source>
</evidence>
<evidence type="ECO:0000256" key="2">
    <source>
        <dbReference type="ARBA" id="ARBA00007947"/>
    </source>
</evidence>
<dbReference type="PANTHER" id="PTHR42883">
    <property type="entry name" value="GLUCOSE-1-PHOSPHATE THYMIDYLTRANSFERASE"/>
    <property type="match status" value="1"/>
</dbReference>
<reference evidence="6 7" key="1">
    <citation type="journal article" date="2012" name="J. Bacteriol.">
        <title>Complete genome sequence of a thermophilic methanogen, Methanocella conradii HZ254, isolated from Chinese rice field soil.</title>
        <authorList>
            <person name="Lu Z."/>
            <person name="Lu Y."/>
        </authorList>
    </citation>
    <scope>NUCLEOTIDE SEQUENCE [LARGE SCALE GENOMIC DNA]</scope>
    <source>
        <strain evidence="7">DSM 24694 / JCM 17849 / CGMCC 1.5162 / HZ254</strain>
    </source>
</reference>
<dbReference type="NCBIfam" id="TIGR03992">
    <property type="entry name" value="Arch_glmU"/>
    <property type="match status" value="1"/>
</dbReference>
<feature type="domain" description="Mannose-1-phosphate guanyltransferase C-terminal" evidence="5">
    <location>
        <begin position="267"/>
        <end position="351"/>
    </location>
</feature>
<dbReference type="Gene3D" id="2.160.10.10">
    <property type="entry name" value="Hexapeptide repeat proteins"/>
    <property type="match status" value="2"/>
</dbReference>
<protein>
    <recommendedName>
        <fullName evidence="3">Bifunctional protein GlmU</fullName>
    </recommendedName>
</protein>
<sequence>MKAVILAAGEGRRLRPLTVTRPKVMIPVGGRPILEYVVSALKESGIIDIIMVVGYKREKIMDYFGDGNKWGVKITYVEQPQQLGTAHALRQASHMINDRFLVINGDNIIDASAIKEVIRVSDGDVAMLTVTVDRAQEYGVVKTQNQMVKAILEKPKGEEISKVVNAGVYNFSPIIFRYLESIEISERGEYEITDALRKMLGEGYAIKSVHTNALWMDALYLWNLLDMNAATLATRRGNADGRLEDGAHISGEVVLGKKSVVRSGSYIVGPVVIGDNCEIGPNAVILPGTSIGNNCTIEPFTRISNSILMDNVKIASFSDISSSIIGDGVVAGPGLIIEADDAKVEADNVVMKARMGAAIGDNTEVAGRVLIKPGKAIGVRCKIGEGTIVRDNLPDNVRAL</sequence>
<dbReference type="SUPFAM" id="SSF51161">
    <property type="entry name" value="Trimeric LpxA-like enzymes"/>
    <property type="match status" value="1"/>
</dbReference>
<dbReference type="InterPro" id="IPR056729">
    <property type="entry name" value="GMPPB_C"/>
</dbReference>
<evidence type="ECO:0000256" key="3">
    <source>
        <dbReference type="ARBA" id="ARBA00013414"/>
    </source>
</evidence>
<dbReference type="KEGG" id="mez:Mtc_2013"/>
<dbReference type="OrthoDB" id="15372at2157"/>
<dbReference type="GO" id="GO:0003977">
    <property type="term" value="F:UDP-N-acetylglucosamine diphosphorylase activity"/>
    <property type="evidence" value="ECO:0007669"/>
    <property type="project" value="InterPro"/>
</dbReference>
<dbReference type="CDD" id="cd04181">
    <property type="entry name" value="NTP_transferase"/>
    <property type="match status" value="1"/>
</dbReference>
<comment type="similarity">
    <text evidence="1">In the C-terminal section; belongs to the transferase hexapeptide repeat family.</text>
</comment>
<keyword evidence="7" id="KW-1185">Reference proteome</keyword>
<dbReference type="SUPFAM" id="SSF53448">
    <property type="entry name" value="Nucleotide-diphospho-sugar transferases"/>
    <property type="match status" value="1"/>
</dbReference>
<dbReference type="InterPro" id="IPR023915">
    <property type="entry name" value="Bifunctiontional_GlmU_arc-type"/>
</dbReference>
<dbReference type="UniPathway" id="UPA00113">
    <property type="reaction ID" value="UER00532"/>
</dbReference>
<dbReference type="Proteomes" id="UP000005233">
    <property type="component" value="Chromosome"/>
</dbReference>
<name>H8I6A6_METCZ</name>
<gene>
    <name evidence="6" type="primary">glmU-3</name>
    <name evidence="6" type="ordered locus">Mtc_2013</name>
</gene>
<dbReference type="Pfam" id="PF25087">
    <property type="entry name" value="GMPPB_C"/>
    <property type="match status" value="1"/>
</dbReference>
<dbReference type="EMBL" id="CP003243">
    <property type="protein sequence ID" value="AFD00753.1"/>
    <property type="molecule type" value="Genomic_DNA"/>
</dbReference>